<keyword evidence="2" id="KW-0472">Membrane</keyword>
<feature type="transmembrane region" description="Helical" evidence="2">
    <location>
        <begin position="222"/>
        <end position="244"/>
    </location>
</feature>
<evidence type="ECO:0000256" key="1">
    <source>
        <dbReference type="SAM" id="MobiDB-lite"/>
    </source>
</evidence>
<feature type="region of interest" description="Disordered" evidence="1">
    <location>
        <begin position="28"/>
        <end position="49"/>
    </location>
</feature>
<reference evidence="4" key="1">
    <citation type="submission" date="2021-05" db="EMBL/GenBank/DDBJ databases">
        <title>The genome of the haptophyte Pavlova lutheri (Diacronema luteri, Pavlovales) - a model for lipid biosynthesis in eukaryotic algae.</title>
        <authorList>
            <person name="Hulatt C.J."/>
            <person name="Posewitz M.C."/>
        </authorList>
    </citation>
    <scope>NUCLEOTIDE SEQUENCE</scope>
    <source>
        <strain evidence="4">NIVA-4/92</strain>
    </source>
</reference>
<keyword evidence="5" id="KW-1185">Reference proteome</keyword>
<dbReference type="EMBL" id="JAGTXO010000008">
    <property type="protein sequence ID" value="KAG8466415.1"/>
    <property type="molecule type" value="Genomic_DNA"/>
</dbReference>
<feature type="signal peptide" evidence="3">
    <location>
        <begin position="1"/>
        <end position="26"/>
    </location>
</feature>
<evidence type="ECO:0000256" key="3">
    <source>
        <dbReference type="SAM" id="SignalP"/>
    </source>
</evidence>
<protein>
    <submittedName>
        <fullName evidence="4">Uncharacterized protein</fullName>
    </submittedName>
</protein>
<accession>A0A8J6CE05</accession>
<evidence type="ECO:0000256" key="2">
    <source>
        <dbReference type="SAM" id="Phobius"/>
    </source>
</evidence>
<keyword evidence="2" id="KW-0812">Transmembrane</keyword>
<organism evidence="4 5">
    <name type="scientific">Diacronema lutheri</name>
    <name type="common">Unicellular marine alga</name>
    <name type="synonym">Monochrysis lutheri</name>
    <dbReference type="NCBI Taxonomy" id="2081491"/>
    <lineage>
        <taxon>Eukaryota</taxon>
        <taxon>Haptista</taxon>
        <taxon>Haptophyta</taxon>
        <taxon>Pavlovophyceae</taxon>
        <taxon>Pavlovales</taxon>
        <taxon>Pavlovaceae</taxon>
        <taxon>Diacronema</taxon>
    </lineage>
</organism>
<feature type="region of interest" description="Disordered" evidence="1">
    <location>
        <begin position="163"/>
        <end position="183"/>
    </location>
</feature>
<keyword evidence="3" id="KW-0732">Signal</keyword>
<keyword evidence="2" id="KW-1133">Transmembrane helix</keyword>
<dbReference type="AlphaFoldDB" id="A0A8J6CE05"/>
<comment type="caution">
    <text evidence="4">The sequence shown here is derived from an EMBL/GenBank/DDBJ whole genome shotgun (WGS) entry which is preliminary data.</text>
</comment>
<sequence>MTPHRALAALLCAGVLLIGCALGAHARPAPRMSPPPPSPPPPLPPPPFPPGVSELPTNFFVLGLTLAQDVADINPLVSRISEAVAAELGVPRSYVSLFSILSSSTQVNLKVLYPNPAAFGSDVQAVATDLSTSDVQDMLAAAGLDALTATADASCAVGSMPRTAPRAAARGRTPSSDAVTRASTPARACVRLSALRRRARRQRAPGQPLPESEAGLSESGTVAVSVILPVAAVAAAAFGGVVMYRRRANFNSQAPTYMQAVQQDGGGGGGGAVAAGPVEMAPPRVGRGLRDVL</sequence>
<feature type="compositionally biased region" description="Low complexity" evidence="1">
    <location>
        <begin position="163"/>
        <end position="174"/>
    </location>
</feature>
<feature type="chain" id="PRO_5035229618" evidence="3">
    <location>
        <begin position="27"/>
        <end position="293"/>
    </location>
</feature>
<name>A0A8J6CE05_DIALT</name>
<evidence type="ECO:0000313" key="4">
    <source>
        <dbReference type="EMBL" id="KAG8466415.1"/>
    </source>
</evidence>
<gene>
    <name evidence="4" type="ORF">KFE25_002171</name>
</gene>
<feature type="compositionally biased region" description="Pro residues" evidence="1">
    <location>
        <begin position="31"/>
        <end position="49"/>
    </location>
</feature>
<feature type="region of interest" description="Disordered" evidence="1">
    <location>
        <begin position="197"/>
        <end position="216"/>
    </location>
</feature>
<proteinExistence type="predicted"/>
<evidence type="ECO:0000313" key="5">
    <source>
        <dbReference type="Proteomes" id="UP000751190"/>
    </source>
</evidence>
<dbReference type="Proteomes" id="UP000751190">
    <property type="component" value="Unassembled WGS sequence"/>
</dbReference>
<dbReference type="PROSITE" id="PS51257">
    <property type="entry name" value="PROKAR_LIPOPROTEIN"/>
    <property type="match status" value="1"/>
</dbReference>